<dbReference type="PANTHER" id="PTHR34203">
    <property type="entry name" value="METHYLTRANSFERASE, FKBM FAMILY PROTEIN"/>
    <property type="match status" value="1"/>
</dbReference>
<dbReference type="PANTHER" id="PTHR34203:SF15">
    <property type="entry name" value="SLL1173 PROTEIN"/>
    <property type="match status" value="1"/>
</dbReference>
<sequence length="255" mass="28401">MPRTAPLARARGLARSLLWSYGTVWRRRRMVAFYGAFLAPGDLAFDVGSHVGNRVRAFRRAGARVVAVEPQPDLLAVLRTLYGRDPRVRIEPCALAAEPGEGVLHLATRAPTVSSLAPGWIRDVRADPRFAQLRWDREVVVPLRTLDELIARHGEPRFCKIDVEGHELEVLRGLTRALPALSFEYIPVVADRAVACVERLAELGEYRFASSPVETWRWATPWVTPEDMVLRLSALSPDAPPGDVYAVRSDVTLHG</sequence>
<feature type="domain" description="Methyltransferase FkbM" evidence="1">
    <location>
        <begin position="46"/>
        <end position="178"/>
    </location>
</feature>
<organism evidence="2 3">
    <name type="scientific">Georgenia muralis</name>
    <dbReference type="NCBI Taxonomy" id="154117"/>
    <lineage>
        <taxon>Bacteria</taxon>
        <taxon>Bacillati</taxon>
        <taxon>Actinomycetota</taxon>
        <taxon>Actinomycetes</taxon>
        <taxon>Micrococcales</taxon>
        <taxon>Bogoriellaceae</taxon>
        <taxon>Georgenia</taxon>
    </lineage>
</organism>
<dbReference type="Pfam" id="PF05050">
    <property type="entry name" value="Methyltransf_21"/>
    <property type="match status" value="1"/>
</dbReference>
<evidence type="ECO:0000313" key="2">
    <source>
        <dbReference type="EMBL" id="RPF28887.1"/>
    </source>
</evidence>
<proteinExistence type="predicted"/>
<dbReference type="NCBIfam" id="TIGR01444">
    <property type="entry name" value="fkbM_fam"/>
    <property type="match status" value="1"/>
</dbReference>
<protein>
    <submittedName>
        <fullName evidence="2">FkbM family methyltransferase</fullName>
    </submittedName>
</protein>
<evidence type="ECO:0000313" key="3">
    <source>
        <dbReference type="Proteomes" id="UP000280726"/>
    </source>
</evidence>
<keyword evidence="3" id="KW-1185">Reference proteome</keyword>
<dbReference type="AlphaFoldDB" id="A0A3N4Z9F6"/>
<reference evidence="2 3" key="1">
    <citation type="submission" date="2018-11" db="EMBL/GenBank/DDBJ databases">
        <title>Sequencing the genomes of 1000 actinobacteria strains.</title>
        <authorList>
            <person name="Klenk H.-P."/>
        </authorList>
    </citation>
    <scope>NUCLEOTIDE SEQUENCE [LARGE SCALE GENOMIC DNA]</scope>
    <source>
        <strain evidence="2 3">DSM 14418</strain>
    </source>
</reference>
<dbReference type="GO" id="GO:0008168">
    <property type="term" value="F:methyltransferase activity"/>
    <property type="evidence" value="ECO:0007669"/>
    <property type="project" value="UniProtKB-KW"/>
</dbReference>
<dbReference type="InterPro" id="IPR006342">
    <property type="entry name" value="FkbM_mtfrase"/>
</dbReference>
<dbReference type="InterPro" id="IPR029063">
    <property type="entry name" value="SAM-dependent_MTases_sf"/>
</dbReference>
<comment type="caution">
    <text evidence="2">The sequence shown here is derived from an EMBL/GenBank/DDBJ whole genome shotgun (WGS) entry which is preliminary data.</text>
</comment>
<name>A0A3N4Z9F6_9MICO</name>
<keyword evidence="2" id="KW-0808">Transferase</keyword>
<evidence type="ECO:0000259" key="1">
    <source>
        <dbReference type="Pfam" id="PF05050"/>
    </source>
</evidence>
<keyword evidence="2" id="KW-0489">Methyltransferase</keyword>
<dbReference type="RefSeq" id="WP_211338878.1">
    <property type="nucleotide sequence ID" value="NZ_RKRA01000001.1"/>
</dbReference>
<dbReference type="Proteomes" id="UP000280726">
    <property type="component" value="Unassembled WGS sequence"/>
</dbReference>
<gene>
    <name evidence="2" type="ORF">EDD32_3436</name>
</gene>
<dbReference type="SUPFAM" id="SSF53335">
    <property type="entry name" value="S-adenosyl-L-methionine-dependent methyltransferases"/>
    <property type="match status" value="1"/>
</dbReference>
<dbReference type="EMBL" id="RKRA01000001">
    <property type="protein sequence ID" value="RPF28887.1"/>
    <property type="molecule type" value="Genomic_DNA"/>
</dbReference>
<dbReference type="GO" id="GO:0032259">
    <property type="term" value="P:methylation"/>
    <property type="evidence" value="ECO:0007669"/>
    <property type="project" value="UniProtKB-KW"/>
</dbReference>
<dbReference type="InterPro" id="IPR052514">
    <property type="entry name" value="SAM-dependent_MTase"/>
</dbReference>
<dbReference type="Gene3D" id="3.40.50.150">
    <property type="entry name" value="Vaccinia Virus protein VP39"/>
    <property type="match status" value="1"/>
</dbReference>
<accession>A0A3N4Z9F6</accession>